<sequence>MKKLIEAEIKLITEERTKLNQRSAQLQQEQNQITTRIVEIQGATRSLQSILEKWKKAEEERKKKEANDGSETV</sequence>
<keyword evidence="1" id="KW-0175">Coiled coil</keyword>
<evidence type="ECO:0000313" key="2">
    <source>
        <dbReference type="EMBL" id="KKM72428.1"/>
    </source>
</evidence>
<organism evidence="2">
    <name type="scientific">marine sediment metagenome</name>
    <dbReference type="NCBI Taxonomy" id="412755"/>
    <lineage>
        <taxon>unclassified sequences</taxon>
        <taxon>metagenomes</taxon>
        <taxon>ecological metagenomes</taxon>
    </lineage>
</organism>
<protein>
    <submittedName>
        <fullName evidence="2">Uncharacterized protein</fullName>
    </submittedName>
</protein>
<feature type="coiled-coil region" evidence="1">
    <location>
        <begin position="2"/>
        <end position="67"/>
    </location>
</feature>
<proteinExistence type="predicted"/>
<accession>A0A0F9JRZ6</accession>
<dbReference type="EMBL" id="LAZR01009474">
    <property type="protein sequence ID" value="KKM72428.1"/>
    <property type="molecule type" value="Genomic_DNA"/>
</dbReference>
<dbReference type="AlphaFoldDB" id="A0A0F9JRZ6"/>
<name>A0A0F9JRZ6_9ZZZZ</name>
<gene>
    <name evidence="2" type="ORF">LCGC14_1420640</name>
</gene>
<evidence type="ECO:0000256" key="1">
    <source>
        <dbReference type="SAM" id="Coils"/>
    </source>
</evidence>
<reference evidence="2" key="1">
    <citation type="journal article" date="2015" name="Nature">
        <title>Complex archaea that bridge the gap between prokaryotes and eukaryotes.</title>
        <authorList>
            <person name="Spang A."/>
            <person name="Saw J.H."/>
            <person name="Jorgensen S.L."/>
            <person name="Zaremba-Niedzwiedzka K."/>
            <person name="Martijn J."/>
            <person name="Lind A.E."/>
            <person name="van Eijk R."/>
            <person name="Schleper C."/>
            <person name="Guy L."/>
            <person name="Ettema T.J."/>
        </authorList>
    </citation>
    <scope>NUCLEOTIDE SEQUENCE</scope>
</reference>
<comment type="caution">
    <text evidence="2">The sequence shown here is derived from an EMBL/GenBank/DDBJ whole genome shotgun (WGS) entry which is preliminary data.</text>
</comment>